<dbReference type="EMBL" id="MHTL01000011">
    <property type="protein sequence ID" value="OHA60615.1"/>
    <property type="molecule type" value="Genomic_DNA"/>
</dbReference>
<dbReference type="PANTHER" id="PTHR43861">
    <property type="entry name" value="TRANS-ACONITATE 2-METHYLTRANSFERASE-RELATED"/>
    <property type="match status" value="1"/>
</dbReference>
<reference evidence="3 4" key="1">
    <citation type="journal article" date="2016" name="Nat. Commun.">
        <title>Thousands of microbial genomes shed light on interconnected biogeochemical processes in an aquifer system.</title>
        <authorList>
            <person name="Anantharaman K."/>
            <person name="Brown C.T."/>
            <person name="Hug L.A."/>
            <person name="Sharon I."/>
            <person name="Castelle C.J."/>
            <person name="Probst A.J."/>
            <person name="Thomas B.C."/>
            <person name="Singh A."/>
            <person name="Wilkins M.J."/>
            <person name="Karaoz U."/>
            <person name="Brodie E.L."/>
            <person name="Williams K.H."/>
            <person name="Hubbard S.S."/>
            <person name="Banfield J.F."/>
        </authorList>
    </citation>
    <scope>NUCLEOTIDE SEQUENCE [LARGE SCALE GENOMIC DNA]</scope>
</reference>
<evidence type="ECO:0000313" key="4">
    <source>
        <dbReference type="Proteomes" id="UP000177090"/>
    </source>
</evidence>
<feature type="domain" description="Methyltransferase putative zinc binding" evidence="1">
    <location>
        <begin position="16"/>
        <end position="83"/>
    </location>
</feature>
<dbReference type="SUPFAM" id="SSF53335">
    <property type="entry name" value="S-adenosyl-L-methionine-dependent methyltransferases"/>
    <property type="match status" value="1"/>
</dbReference>
<dbReference type="Gene3D" id="3.40.50.720">
    <property type="entry name" value="NAD(P)-binding Rossmann-like Domain"/>
    <property type="match status" value="1"/>
</dbReference>
<accession>A0A1G2QJ30</accession>
<dbReference type="Pfam" id="PF13489">
    <property type="entry name" value="Methyltransf_23"/>
    <property type="match status" value="1"/>
</dbReference>
<protein>
    <recommendedName>
        <fullName evidence="5">Methyltransferase</fullName>
    </recommendedName>
</protein>
<dbReference type="Proteomes" id="UP000177090">
    <property type="component" value="Unassembled WGS sequence"/>
</dbReference>
<dbReference type="Gene3D" id="6.20.50.110">
    <property type="entry name" value="Methyltransferase, zinc-binding domain"/>
    <property type="match status" value="1"/>
</dbReference>
<dbReference type="Pfam" id="PF08484">
    <property type="entry name" value="Methyltransf_14"/>
    <property type="match status" value="1"/>
</dbReference>
<dbReference type="AlphaFoldDB" id="A0A1G2QJ30"/>
<name>A0A1G2QJ30_9BACT</name>
<dbReference type="InterPro" id="IPR029063">
    <property type="entry name" value="SAM-dependent_MTases_sf"/>
</dbReference>
<evidence type="ECO:0008006" key="5">
    <source>
        <dbReference type="Google" id="ProtNLM"/>
    </source>
</evidence>
<dbReference type="Pfam" id="PF08421">
    <property type="entry name" value="Methyltransf_13"/>
    <property type="match status" value="1"/>
</dbReference>
<proteinExistence type="predicted"/>
<evidence type="ECO:0000313" key="3">
    <source>
        <dbReference type="EMBL" id="OHA60615.1"/>
    </source>
</evidence>
<dbReference type="InterPro" id="IPR013630">
    <property type="entry name" value="Methyltransf_Zn-bd_dom_put"/>
</dbReference>
<sequence length="424" mass="47667">MEHKTPSLSAREVRQCRVCGNTELISVVDIGEQYLSSVFPEDLGYRATASRYPLKLALCRKKNDGASCGLLQLRHHLDLTPMYDAYPYTSATNSSMTQILRDVAESGRAVADLKPDDIILDIGGNDGTLLSFFKDEPYQLLNIDPAKNVVALVDSPRYRAVNAFFSEASFRSVSQKKAKLIFSIAMFYHLDNPMQFSREVAAVLDDDGVWIIQMAYLPAMIRTNMYDNIVHEHAGYYATQQVKWIMEKVGLEVFDVLENDVYGGSFRIFVKKKGSPRCVPTERLRTTLERELSEGIFEEATYRAFMQRIEKTREDLLALITRIKAEGKSIWIYGASTKGNTILQYCGLGNKEIDAAADSNAFKIGKYIIGSDIPIKDEAAMRAAKPNYLLALPYSFVDGFMKREAELIAHGTKFIVPLPEVKIV</sequence>
<dbReference type="Gene3D" id="6.10.250.3100">
    <property type="match status" value="1"/>
</dbReference>
<feature type="domain" description="C-methyltransferase" evidence="2">
    <location>
        <begin position="261"/>
        <end position="419"/>
    </location>
</feature>
<organism evidence="3 4">
    <name type="scientific">Candidatus Vogelbacteria bacterium RIFOXYD1_FULL_51_18</name>
    <dbReference type="NCBI Taxonomy" id="1802440"/>
    <lineage>
        <taxon>Bacteria</taxon>
        <taxon>Candidatus Vogeliibacteriota</taxon>
    </lineage>
</organism>
<dbReference type="STRING" id="1802440.A2569_00885"/>
<dbReference type="PANTHER" id="PTHR43861:SF5">
    <property type="entry name" value="BLL5978 PROTEIN"/>
    <property type="match status" value="1"/>
</dbReference>
<dbReference type="InterPro" id="IPR038576">
    <property type="entry name" value="Methyltransf_Zn-bd_dom_put_sf"/>
</dbReference>
<evidence type="ECO:0000259" key="2">
    <source>
        <dbReference type="Pfam" id="PF08484"/>
    </source>
</evidence>
<comment type="caution">
    <text evidence="3">The sequence shown here is derived from an EMBL/GenBank/DDBJ whole genome shotgun (WGS) entry which is preliminary data.</text>
</comment>
<dbReference type="InterPro" id="IPR013691">
    <property type="entry name" value="MeTrfase_14"/>
</dbReference>
<dbReference type="Gene3D" id="3.40.50.150">
    <property type="entry name" value="Vaccinia Virus protein VP39"/>
    <property type="match status" value="1"/>
</dbReference>
<gene>
    <name evidence="3" type="ORF">A2569_00885</name>
</gene>
<evidence type="ECO:0000259" key="1">
    <source>
        <dbReference type="Pfam" id="PF08421"/>
    </source>
</evidence>